<protein>
    <recommendedName>
        <fullName evidence="4">ABC transporter permease</fullName>
    </recommendedName>
</protein>
<feature type="transmembrane region" description="Helical" evidence="1">
    <location>
        <begin position="148"/>
        <end position="172"/>
    </location>
</feature>
<comment type="caution">
    <text evidence="2">The sequence shown here is derived from an EMBL/GenBank/DDBJ whole genome shotgun (WGS) entry which is preliminary data.</text>
</comment>
<dbReference type="PANTHER" id="PTHR43229">
    <property type="entry name" value="NODULATION PROTEIN J"/>
    <property type="match status" value="1"/>
</dbReference>
<evidence type="ECO:0000256" key="1">
    <source>
        <dbReference type="SAM" id="Phobius"/>
    </source>
</evidence>
<proteinExistence type="predicted"/>
<evidence type="ECO:0000313" key="2">
    <source>
        <dbReference type="EMBL" id="MCZ0857783.1"/>
    </source>
</evidence>
<dbReference type="Proteomes" id="UP001072034">
    <property type="component" value="Unassembled WGS sequence"/>
</dbReference>
<dbReference type="InterPro" id="IPR051784">
    <property type="entry name" value="Nod_factor_ABC_transporter"/>
</dbReference>
<evidence type="ECO:0008006" key="4">
    <source>
        <dbReference type="Google" id="ProtNLM"/>
    </source>
</evidence>
<feature type="transmembrane region" description="Helical" evidence="1">
    <location>
        <begin position="36"/>
        <end position="57"/>
    </location>
</feature>
<dbReference type="EMBL" id="JAPTMY010000012">
    <property type="protein sequence ID" value="MCZ0857783.1"/>
    <property type="molecule type" value="Genomic_DNA"/>
</dbReference>
<feature type="transmembrane region" description="Helical" evidence="1">
    <location>
        <begin position="234"/>
        <end position="252"/>
    </location>
</feature>
<feature type="transmembrane region" description="Helical" evidence="1">
    <location>
        <begin position="113"/>
        <end position="136"/>
    </location>
</feature>
<keyword evidence="1" id="KW-0812">Transmembrane</keyword>
<keyword evidence="1" id="KW-1133">Transmembrane helix</keyword>
<feature type="transmembrane region" description="Helical" evidence="1">
    <location>
        <begin position="179"/>
        <end position="198"/>
    </location>
</feature>
<gene>
    <name evidence="2" type="ORF">OHJ16_06965</name>
</gene>
<feature type="transmembrane region" description="Helical" evidence="1">
    <location>
        <begin position="63"/>
        <end position="85"/>
    </location>
</feature>
<evidence type="ECO:0000313" key="3">
    <source>
        <dbReference type="Proteomes" id="UP001072034"/>
    </source>
</evidence>
<reference evidence="2" key="1">
    <citation type="submission" date="2022-10" db="EMBL/GenBank/DDBJ databases">
        <title>Genome sequence of Actinomyces israelii ATCC 10048.</title>
        <authorList>
            <person name="Watt R.M."/>
            <person name="Tong W.M."/>
        </authorList>
    </citation>
    <scope>NUCLEOTIDE SEQUENCE</scope>
    <source>
        <strain evidence="2">ATCC 10048</strain>
    </source>
</reference>
<accession>A0ABT4I7R2</accession>
<keyword evidence="3" id="KW-1185">Reference proteome</keyword>
<dbReference type="PANTHER" id="PTHR43229:SF2">
    <property type="entry name" value="NODULATION PROTEIN J"/>
    <property type="match status" value="1"/>
</dbReference>
<sequence length="261" mass="28009">MTTARIRPEVSNILVPDSRLAWEWTRFEMASWLREPAAVVLNMAYPLIMLGFFLVSTDIRTDSAAAISLLGYLSLVGVLMVCLNFPANGIPEARESDFYAFSRTLPIGAAPRLIAWTAAPIACGLISAASTFIIATLVSAAEPSVMDFAIIIGVSLVLAVPITLLGLALGFILPKKTSLAVSLTIAFSMILFGGISGIPLPSIVETISHALPSGAAGHIIASHLNASDFDWRNIVVLIAWAVIGILAVFLLYRRDEGRRFR</sequence>
<dbReference type="RefSeq" id="WP_268917306.1">
    <property type="nucleotide sequence ID" value="NZ_CP124548.1"/>
</dbReference>
<organism evidence="2 3">
    <name type="scientific">Actinomyces israelii</name>
    <dbReference type="NCBI Taxonomy" id="1659"/>
    <lineage>
        <taxon>Bacteria</taxon>
        <taxon>Bacillati</taxon>
        <taxon>Actinomycetota</taxon>
        <taxon>Actinomycetes</taxon>
        <taxon>Actinomycetales</taxon>
        <taxon>Actinomycetaceae</taxon>
        <taxon>Actinomyces</taxon>
    </lineage>
</organism>
<keyword evidence="1" id="KW-0472">Membrane</keyword>
<name>A0ABT4I7R2_9ACTO</name>